<organism evidence="2 3">
    <name type="scientific">Mesorhizobium wenxiniae</name>
    <dbReference type="NCBI Taxonomy" id="2014805"/>
    <lineage>
        <taxon>Bacteria</taxon>
        <taxon>Pseudomonadati</taxon>
        <taxon>Pseudomonadota</taxon>
        <taxon>Alphaproteobacteria</taxon>
        <taxon>Hyphomicrobiales</taxon>
        <taxon>Phyllobacteriaceae</taxon>
        <taxon>Mesorhizobium</taxon>
    </lineage>
</organism>
<accession>A0A271KE31</accession>
<evidence type="ECO:0000256" key="1">
    <source>
        <dbReference type="SAM" id="MobiDB-lite"/>
    </source>
</evidence>
<keyword evidence="3" id="KW-1185">Reference proteome</keyword>
<feature type="region of interest" description="Disordered" evidence="1">
    <location>
        <begin position="158"/>
        <end position="181"/>
    </location>
</feature>
<dbReference type="EMBL" id="NPKH01000023">
    <property type="protein sequence ID" value="PAP94033.1"/>
    <property type="molecule type" value="Genomic_DNA"/>
</dbReference>
<protein>
    <submittedName>
        <fullName evidence="2">Uncharacterized protein</fullName>
    </submittedName>
</protein>
<proteinExistence type="predicted"/>
<feature type="compositionally biased region" description="Polar residues" evidence="1">
    <location>
        <begin position="161"/>
        <end position="181"/>
    </location>
</feature>
<gene>
    <name evidence="2" type="ORF">CIT31_16845</name>
</gene>
<name>A0A271KE31_9HYPH</name>
<sequence>MFKGASDNAVSRDRNRVLNDRANYTHADFEKRADDLSHEKGALIAEKREHEAFFSRIKQETERYHRLGSKSRSRTSSSVLMKFEAERIRRIDRIAYIDRRLKELKEANHKLHSDHGPYSKMSYTDAFYRCAKELLPNEIMQRIDSAAIALLAHQNDLAPSRTETAQERPTATETNVNEQRT</sequence>
<comment type="caution">
    <text evidence="2">The sequence shown here is derived from an EMBL/GenBank/DDBJ whole genome shotgun (WGS) entry which is preliminary data.</text>
</comment>
<reference evidence="2 3" key="1">
    <citation type="submission" date="2017-08" db="EMBL/GenBank/DDBJ databases">
        <title>Mesorhizobium wenxinae sp. nov., a novel rhizobial species isolated from root nodules of chickpea (Cicer arietinum L.).</title>
        <authorList>
            <person name="Zhang J."/>
        </authorList>
    </citation>
    <scope>NUCLEOTIDE SEQUENCE [LARGE SCALE GENOMIC DNA]</scope>
    <source>
        <strain evidence="3">WYCCWR 10019</strain>
    </source>
</reference>
<evidence type="ECO:0000313" key="2">
    <source>
        <dbReference type="EMBL" id="PAP94033.1"/>
    </source>
</evidence>
<dbReference type="AlphaFoldDB" id="A0A271KE31"/>
<evidence type="ECO:0000313" key="3">
    <source>
        <dbReference type="Proteomes" id="UP000215931"/>
    </source>
</evidence>
<dbReference type="Proteomes" id="UP000215931">
    <property type="component" value="Unassembled WGS sequence"/>
</dbReference>
<dbReference type="RefSeq" id="WP_095519567.1">
    <property type="nucleotide sequence ID" value="NZ_NPKH01000023.1"/>
</dbReference>